<feature type="domain" description="Glycosyl hydrolase family 13 catalytic" evidence="1">
    <location>
        <begin position="52"/>
        <end position="471"/>
    </location>
</feature>
<dbReference type="InterPro" id="IPR017853">
    <property type="entry name" value="GH"/>
</dbReference>
<gene>
    <name evidence="2" type="ORF">JRV97_01305</name>
</gene>
<dbReference type="PANTHER" id="PTHR10357:SF219">
    <property type="entry name" value="MALTOSE ALPHA-D-GLUCOSYLTRANSFERASE"/>
    <property type="match status" value="1"/>
</dbReference>
<evidence type="ECO:0000259" key="1">
    <source>
        <dbReference type="SMART" id="SM00642"/>
    </source>
</evidence>
<dbReference type="SMART" id="SM00642">
    <property type="entry name" value="Aamy"/>
    <property type="match status" value="1"/>
</dbReference>
<dbReference type="EMBL" id="CP069362">
    <property type="protein sequence ID" value="WGS65224.1"/>
    <property type="molecule type" value="Genomic_DNA"/>
</dbReference>
<dbReference type="InterPro" id="IPR045857">
    <property type="entry name" value="O16G_dom_2"/>
</dbReference>
<evidence type="ECO:0000313" key="3">
    <source>
        <dbReference type="Proteomes" id="UP001232493"/>
    </source>
</evidence>
<dbReference type="Proteomes" id="UP001232493">
    <property type="component" value="Chromosome"/>
</dbReference>
<accession>A0ABY8PRF8</accession>
<reference evidence="2 3" key="1">
    <citation type="submission" date="2021-02" db="EMBL/GenBank/DDBJ databases">
        <title>Characterization of Marinitoga sp. nov. str. BP5-C20A.</title>
        <authorList>
            <person name="Erauso G."/>
            <person name="Postec A."/>
        </authorList>
    </citation>
    <scope>NUCLEOTIDE SEQUENCE [LARGE SCALE GENOMIC DNA]</scope>
    <source>
        <strain evidence="2 3">BP5-C20A</strain>
    </source>
</reference>
<organism evidence="2 3">
    <name type="scientific">Marinitoga aeolica</name>
    <dbReference type="NCBI Taxonomy" id="2809031"/>
    <lineage>
        <taxon>Bacteria</taxon>
        <taxon>Thermotogati</taxon>
        <taxon>Thermotogota</taxon>
        <taxon>Thermotogae</taxon>
        <taxon>Petrotogales</taxon>
        <taxon>Petrotogaceae</taxon>
        <taxon>Marinitoga</taxon>
    </lineage>
</organism>
<proteinExistence type="predicted"/>
<dbReference type="RefSeq" id="WP_280999525.1">
    <property type="nucleotide sequence ID" value="NZ_CP069362.1"/>
</dbReference>
<dbReference type="Gene3D" id="3.90.400.10">
    <property type="entry name" value="Oligo-1,6-glucosidase, Domain 2"/>
    <property type="match status" value="1"/>
</dbReference>
<dbReference type="PANTHER" id="PTHR10357">
    <property type="entry name" value="ALPHA-AMYLASE FAMILY MEMBER"/>
    <property type="match status" value="1"/>
</dbReference>
<evidence type="ECO:0000313" key="2">
    <source>
        <dbReference type="EMBL" id="WGS65224.1"/>
    </source>
</evidence>
<sequence length="549" mass="65994">MLEKLKELWIEVYSNTNEDKLNKLIDYIKREKEFFEDKETDKDWYKKAVIYSLYVDLYAGNFKNLTSKIEYLSELGINTIWLLPVLDSPLKDQGFDIRDYYKIREDLGTNKDFKRFLDKAHEKGIKVIFDIAINHTSDEHEWFKSAKSSKDSPYRDYYIWNKDTEKYKDARLLFKGMVDSNWEYNKETGDYYFHRFYPFQPDLNYKNPEVLIEMIKVLIFWKKMGVDGFRMDAAPFLWKAEGTNCENLPQTHKILKMFRLVLDYLQEGSILVAEANLKPKDVVQYFGNGDECHAGYHFPLMPKFFLTIAEKDYSHIYETLKEKNTPEIPASCKWFTFLRCHDELTLEFVTEEERKKMNQYYLKDPLWTFRKGEGISGRLYELMDKDIRKVLLSFSILFTTEGSPIIYYGDELALENDYEFYNTMTQKTGFKDSRFLNRGPINWDYVENKLKDKNSKEYKVYNEIKKMLKIRNENIEFFEAKGEIIPVKDKSLYVVKKRIKDKMLWAFHNLTNENKEINLKKEGLELFEDKKVQELKLKHYEYKWVLFTI</sequence>
<dbReference type="Pfam" id="PF00128">
    <property type="entry name" value="Alpha-amylase"/>
    <property type="match status" value="1"/>
</dbReference>
<protein>
    <submittedName>
        <fullName evidence="2">Alpha-amylase</fullName>
    </submittedName>
</protein>
<dbReference type="InterPro" id="IPR006047">
    <property type="entry name" value="GH13_cat_dom"/>
</dbReference>
<dbReference type="Gene3D" id="3.20.20.80">
    <property type="entry name" value="Glycosidases"/>
    <property type="match status" value="3"/>
</dbReference>
<dbReference type="SUPFAM" id="SSF51445">
    <property type="entry name" value="(Trans)glycosidases"/>
    <property type="match status" value="1"/>
</dbReference>
<keyword evidence="3" id="KW-1185">Reference proteome</keyword>
<name>A0ABY8PRF8_9BACT</name>